<gene>
    <name evidence="3" type="ORF">P8935_13550</name>
</gene>
<dbReference type="GO" id="GO:0016757">
    <property type="term" value="F:glycosyltransferase activity"/>
    <property type="evidence" value="ECO:0007669"/>
    <property type="project" value="UniProtKB-KW"/>
</dbReference>
<proteinExistence type="predicted"/>
<dbReference type="Pfam" id="PF13439">
    <property type="entry name" value="Glyco_transf_4"/>
    <property type="match status" value="1"/>
</dbReference>
<dbReference type="PANTHER" id="PTHR12526">
    <property type="entry name" value="GLYCOSYLTRANSFERASE"/>
    <property type="match status" value="1"/>
</dbReference>
<feature type="domain" description="Glycosyltransferase subfamily 4-like N-terminal" evidence="2">
    <location>
        <begin position="50"/>
        <end position="215"/>
    </location>
</feature>
<organism evidence="3">
    <name type="scientific">Telmatobacter sp. DSM 110680</name>
    <dbReference type="NCBI Taxonomy" id="3036704"/>
    <lineage>
        <taxon>Bacteria</taxon>
        <taxon>Pseudomonadati</taxon>
        <taxon>Acidobacteriota</taxon>
        <taxon>Terriglobia</taxon>
        <taxon>Terriglobales</taxon>
        <taxon>Acidobacteriaceae</taxon>
        <taxon>Telmatobacter</taxon>
    </lineage>
</organism>
<dbReference type="EMBL" id="CP121196">
    <property type="protein sequence ID" value="XBH15594.1"/>
    <property type="molecule type" value="Genomic_DNA"/>
</dbReference>
<dbReference type="Pfam" id="PF13692">
    <property type="entry name" value="Glyco_trans_1_4"/>
    <property type="match status" value="1"/>
</dbReference>
<dbReference type="EC" id="2.4.-.-" evidence="3"/>
<feature type="region of interest" description="Disordered" evidence="1">
    <location>
        <begin position="1"/>
        <end position="31"/>
    </location>
</feature>
<accession>A0AAU7DE37</accession>
<keyword evidence="3" id="KW-0328">Glycosyltransferase</keyword>
<evidence type="ECO:0000256" key="1">
    <source>
        <dbReference type="SAM" id="MobiDB-lite"/>
    </source>
</evidence>
<feature type="compositionally biased region" description="Basic and acidic residues" evidence="1">
    <location>
        <begin position="1"/>
        <end position="14"/>
    </location>
</feature>
<protein>
    <submittedName>
        <fullName evidence="3">Glycosyltransferase family 4 protein</fullName>
        <ecNumber evidence="3">2.4.-.-</ecNumber>
    </submittedName>
</protein>
<dbReference type="SUPFAM" id="SSF53756">
    <property type="entry name" value="UDP-Glycosyltransferase/glycogen phosphorylase"/>
    <property type="match status" value="1"/>
</dbReference>
<evidence type="ECO:0000313" key="3">
    <source>
        <dbReference type="EMBL" id="XBH15594.1"/>
    </source>
</evidence>
<keyword evidence="3" id="KW-0808">Transferase</keyword>
<dbReference type="InterPro" id="IPR028098">
    <property type="entry name" value="Glyco_trans_4-like_N"/>
</dbReference>
<dbReference type="AlphaFoldDB" id="A0AAU7DE37"/>
<dbReference type="CDD" id="cd03801">
    <property type="entry name" value="GT4_PimA-like"/>
    <property type="match status" value="1"/>
</dbReference>
<evidence type="ECO:0000259" key="2">
    <source>
        <dbReference type="Pfam" id="PF13439"/>
    </source>
</evidence>
<dbReference type="RefSeq" id="WP_348260827.1">
    <property type="nucleotide sequence ID" value="NZ_CP121196.1"/>
</dbReference>
<dbReference type="Gene3D" id="3.40.50.2000">
    <property type="entry name" value="Glycogen Phosphorylase B"/>
    <property type="match status" value="2"/>
</dbReference>
<name>A0AAU7DE37_9BACT</name>
<reference evidence="3" key="1">
    <citation type="submission" date="2023-03" db="EMBL/GenBank/DDBJ databases">
        <title>Edaphobacter sp.</title>
        <authorList>
            <person name="Huber K.J."/>
            <person name="Papendorf J."/>
            <person name="Pilke C."/>
            <person name="Bunk B."/>
            <person name="Sproeer C."/>
            <person name="Pester M."/>
        </authorList>
    </citation>
    <scope>NUCLEOTIDE SEQUENCE</scope>
    <source>
        <strain evidence="3">DSM 110680</strain>
    </source>
</reference>
<sequence length="428" mass="48880">MQTLQDKRGAEEAAVRGPVSEGHEKFPSNVPTRLTPLNVALLTGGQDRHYAVGLATALMEQDVHLEVIGSDEVDGPEFQGNPRVRFCNLHGSQTTASLARRVERIVFFYARLIHYAATAKPRIFHILWNNKLPVFDRTLLMLIYKLLGKKVLFTAHNVNAGRRDRKDSWLNRATLKFQYKLLDHLFVHTEKMKDELIGEFGVKAEKITIIPYGVNNAVPFTELTREEARRKLGLRNDEKTILFFGAIKQYKGLEYLVAAFQQIAAQGDYRLIIAGERKKGCEEYWRSIQQTIDQHPTRDKILQRIEFIPDIETETYFKAADVAVLPYTEIFQSGILFLSYSFGLPVIATDVGSFADDVIEGRNGFICRPRDPDDLATALRQYFGSELYENLNTRQQEIRDLVQTEHTWDPVGAITRNTYRQLLDSTGP</sequence>